<dbReference type="RefSeq" id="WP_203761151.1">
    <property type="nucleotide sequence ID" value="NZ_BAAABO010000029.1"/>
</dbReference>
<sequence length="126" mass="12880">MTDGALTVESDWLPPGELGRLLRREAAAFGELTVENAGGPAHRGIDPGLAVAVVSGVFSLAVPFAAKLAERVFAEEKRATVTVAVPAGTEVVLRAPMSAAECESALNGVAGADGVRVRISLDEAGR</sequence>
<protein>
    <submittedName>
        <fullName evidence="1">Uncharacterized protein</fullName>
    </submittedName>
</protein>
<keyword evidence="2" id="KW-1185">Reference proteome</keyword>
<organism evidence="1 2">
    <name type="scientific">Paractinoplanes deccanensis</name>
    <dbReference type="NCBI Taxonomy" id="113561"/>
    <lineage>
        <taxon>Bacteria</taxon>
        <taxon>Bacillati</taxon>
        <taxon>Actinomycetota</taxon>
        <taxon>Actinomycetes</taxon>
        <taxon>Micromonosporales</taxon>
        <taxon>Micromonosporaceae</taxon>
        <taxon>Paractinoplanes</taxon>
    </lineage>
</organism>
<evidence type="ECO:0000313" key="1">
    <source>
        <dbReference type="EMBL" id="GID73220.1"/>
    </source>
</evidence>
<comment type="caution">
    <text evidence="1">The sequence shown here is derived from an EMBL/GenBank/DDBJ whole genome shotgun (WGS) entry which is preliminary data.</text>
</comment>
<accession>A0ABQ3XZT0</accession>
<dbReference type="EMBL" id="BOMI01000033">
    <property type="protein sequence ID" value="GID73220.1"/>
    <property type="molecule type" value="Genomic_DNA"/>
</dbReference>
<reference evidence="1 2" key="1">
    <citation type="submission" date="2021-01" db="EMBL/GenBank/DDBJ databases">
        <title>Whole genome shotgun sequence of Actinoplanes deccanensis NBRC 13994.</title>
        <authorList>
            <person name="Komaki H."/>
            <person name="Tamura T."/>
        </authorList>
    </citation>
    <scope>NUCLEOTIDE SEQUENCE [LARGE SCALE GENOMIC DNA]</scope>
    <source>
        <strain evidence="1 2">NBRC 13994</strain>
    </source>
</reference>
<gene>
    <name evidence="1" type="ORF">Ade02nite_18610</name>
</gene>
<dbReference type="Proteomes" id="UP000609879">
    <property type="component" value="Unassembled WGS sequence"/>
</dbReference>
<proteinExistence type="predicted"/>
<evidence type="ECO:0000313" key="2">
    <source>
        <dbReference type="Proteomes" id="UP000609879"/>
    </source>
</evidence>
<name>A0ABQ3XZT0_9ACTN</name>